<protein>
    <recommendedName>
        <fullName evidence="4">Ras-GAP domain-containing protein</fullName>
    </recommendedName>
</protein>
<accession>A0AAW0GVK7</accession>
<evidence type="ECO:0000256" key="1">
    <source>
        <dbReference type="ARBA" id="ARBA00022468"/>
    </source>
</evidence>
<dbReference type="Gene3D" id="2.30.29.30">
    <property type="entry name" value="Pleckstrin-homology domain (PH domain)/Phosphotyrosine-binding domain (PTB)"/>
    <property type="match status" value="1"/>
</dbReference>
<dbReference type="GO" id="GO:0005096">
    <property type="term" value="F:GTPase activator activity"/>
    <property type="evidence" value="ECO:0007669"/>
    <property type="project" value="UniProtKB-KW"/>
</dbReference>
<comment type="caution">
    <text evidence="5">The sequence shown here is derived from an EMBL/GenBank/DDBJ whole genome shotgun (WGS) entry which is preliminary data.</text>
</comment>
<dbReference type="InterPro" id="IPR011993">
    <property type="entry name" value="PH-like_dom_sf"/>
</dbReference>
<dbReference type="InterPro" id="IPR025481">
    <property type="entry name" value="Cell_Morphogen_C"/>
</dbReference>
<sequence>MADSRRVQVMPQRRASAAGQTPASSSTRVHKTNGSVYSGATPHSPHSSTQPLPRSSAGLPNTPHQKIVSILVQRLKHKLPCNAGTTLTELENDRVIAQTIIALADLAGDSLDLIAYALTDQLQRLTQMDSNYRGVDVLQSQLFLLKVLSVAMASRLQKTEDTRPNSRAGKGSSEPDSLPSSPSPSTHASRGRHPSYDKMSMHSTSDIPPLVEDTAKYVLSIMIVFLRQSAPPAPRVMSAANLNFNASYQDFESVESQEGPDPRDHPNGIPLVSSKPKAMYELREDGQQTPSEYQSYKTSTVNSLTTIGYEPTSSVVSESRLSLNSLIGKFAGKVIYHLSASNWPVVFERIRNKIRELSNSSENVEIADLHLLMHCALDRTRLVQSLQELSSLLVNMRREAQIALCVPLRSAIWNWIERYPDEFNECLASTNRRLEGAPERVFDLLYGLHDIGDVWPALAVLLCVSPDRMKREYALSTLNQETRHGARKERNFVDQIIKTMSSQSKLCEIALICALDICRAASRIRPSDAYVALPSVALDIAHEVKSVLHAWGTEKRPFWSTSEDIDVALMGDALVTVYRFVPMTSVMPLFHNCLEATRSDAVKICVVKACITLVSEATLMPWLVSPEDLRVSISARITAIYRASVMRRSETDAEGIIRKPALRPKGRRYTAETVADRELLSLAVLALYRADINWFLSIIDIDTELYWVPGAVELWMTPCDTSVKVSMNRTTRFAFDTISAMSPSHPVWLPSASWMACAMPATLAAVCMNLLDTRIDFKSQALQMGMAEELMTRFTKDSRPHFSKIQMSVERIPAFLIAEMAFLVCLTSANRTVSAQACQCLRQLAKAERAENAPFAIAFTDEERTKRHPLYDQLGADEKSVLGRVAHQKRIRKIVRLLTLPPAVHMAVWQECYFRWCTLNELAVRMSLDDEVPGFMASDRNLSVEDRQAQWYNLTMFMASLGPPVMKEGQELTLNGIVREEYLPDQMRILRDPYDLMHIYLTQVINLLISDSPQARKVAEETLGTELNPRLYLRILKDLDNVLQQITDTASIDWDSFSTFLDSYIPIATILLENIQTVHEVHNIDMGETLRNLANLIMRFPGAIGYRHKTKFCVLCETAYDPKTIISPRKDTLKRQEVAELIIEWAVDPTMVDAEFKQSQRDLNIATLKAAVKMLENLSLEAPQGLAEDDAAHFASRLFIRYVYYFQRVSEFSRSETMRNEAVSEQMSMAQHRALHVQDGSVHDLVIIGLASLISSNTEFGIKHCLPLAYDQNLTKQTTFTNVFARVLDRGVKLSTRDVSSTVSRQSKLCELIKGPEPSLAIAIANACDGNKDNIPEIIDVLLNVFDSKTALVNVLKAMIDKEVSTKSNDAELFRNNDFNNVFMSTCARHYGYNYLRSLLLPLLKTIDSLPPGHSFEIDPLLVGAEAAAKNQKIVERVASSFIDIITSSVPAFPSMFREVCAYIVTKVTARWSKAKFTALGAFIFLRFINPCIVFPERVDLPSDPKMSPGLKLVAKIIQNLANNVLFGKEAHMQSLNNFLHQKIQGITTFLSNIARHTPSGSDEEHEEWLETQYDDTDTILLQRYFMDHVDKIGKDLLSNPTLPDESALDSEATSKSSWQAICSAIYESNVHTEIPIASDATTEDHLPYKELITRFALRDVSSVRHIFAETHIPKYERAVFVLSVSKIDVEVLDLELLLYYILQTLNLPHYVNKDFEIIFDWANFSSLCNVPIQWIKFAYEVIPKDIRERLRVCRFLMPNEAALRYMRRLAVLVNGGPFAEEYVVHSSVEELLGQFPPDTSIPPLSEACQQEQEPREQYNQIDMRVSQSMHIPIQLEIAATHLRITTTRRLSYCRTLKAKAVEMIPLADISDAYNVSTGHDPHEFVIRKTRQGSTLYFVSADRDAIVKTVRTAKGNVRNTQRLDAERFSKLSNVVATLLHIAVLHIGSRDDELRAAAYDLLCAICEYLDYDGRPVMPAKSAFVPGFPEPFVVALSEKLAPHAPGLTLDFIAAVSSMNKTSVSQKISCLQYLSPWIRNFPLFLEPENDLFEPSGTKFRDCIRSLIDLTLSDTEVYAVLQKHIWGEVGRLQSNVVNVVLDELMRAAVDGGLGSVRCEVIADVMTAVTSINVRGRIFARIRKVLGKTSTKPTKDLAENSHWAEIACLTRLAMVANYHPRNLVHSQLFVPEAAHLVTIIAGTGDLIVRHSAYGIIVNLLNAIYLARAVQEGASLDVKALLTECVDPANLRCFGLYKPSQSSDFEAYDPETDKERIDLLENLTLLLGRVMKSISGSTGLLNVWRARWMSLITSSAFQFSPAIQTRAFISMGMLASSDVDDDLLYQMLVAFKTALSNYNEKEPLAMISMLRCMYRVVPALPSHSRYLPQLFWLAVALLETGYVMIYAEAIQLLRVTVDQMNADKEFEKKGIALTLMEARVSLEAISTQLDNLLSLSFHTSFHFSLAAIIFKGVRHSGLSELASGALRSLLRATVQNCGDPVGHENPNRHDPICPEAIGYFISLLPLNTTPKAYNTLLEVAMVHPDYAARSDREFDNAVPISFGLLGVRDRQMALLVTSFVSAMLQTAQGDDKETEMLYHILSEMAHYHPETIGITFDSFQEKLRDAFLNSSRPKVIEYLSNIFRVATMENRGLRGQASNSTLGTVDESSETMSKRHERELEHIDMTGIASPLHFVSSAHYRQVTKMINFISELVMKIIE</sequence>
<reference evidence="5 6" key="1">
    <citation type="submission" date="2022-09" db="EMBL/GenBank/DDBJ databases">
        <authorList>
            <person name="Palmer J.M."/>
        </authorList>
    </citation>
    <scope>NUCLEOTIDE SEQUENCE [LARGE SCALE GENOMIC DNA]</scope>
    <source>
        <strain evidence="5 6">DSM 7382</strain>
    </source>
</reference>
<gene>
    <name evidence="5" type="ORF">QCA50_000782</name>
</gene>
<dbReference type="SUPFAM" id="SSF48350">
    <property type="entry name" value="GTPase activation domain, GAP"/>
    <property type="match status" value="1"/>
</dbReference>
<name>A0AAW0GVK7_9APHY</name>
<dbReference type="PROSITE" id="PS50018">
    <property type="entry name" value="RAS_GTPASE_ACTIV_2"/>
    <property type="match status" value="1"/>
</dbReference>
<feature type="region of interest" description="Disordered" evidence="3">
    <location>
        <begin position="156"/>
        <end position="204"/>
    </location>
</feature>
<dbReference type="InterPro" id="IPR001936">
    <property type="entry name" value="RasGAP_dom"/>
</dbReference>
<evidence type="ECO:0000256" key="2">
    <source>
        <dbReference type="ARBA" id="ARBA00022553"/>
    </source>
</evidence>
<feature type="region of interest" description="Disordered" evidence="3">
    <location>
        <begin position="252"/>
        <end position="274"/>
    </location>
</feature>
<dbReference type="PANTHER" id="PTHR10194:SF142">
    <property type="entry name" value="NEUROFIBROMIN"/>
    <property type="match status" value="1"/>
</dbReference>
<feature type="compositionally biased region" description="Low complexity" evidence="3">
    <location>
        <begin position="172"/>
        <end position="185"/>
    </location>
</feature>
<feature type="region of interest" description="Disordered" evidence="3">
    <location>
        <begin position="1"/>
        <end position="60"/>
    </location>
</feature>
<dbReference type="Pfam" id="PF00616">
    <property type="entry name" value="RasGAP"/>
    <property type="match status" value="1"/>
</dbReference>
<dbReference type="EMBL" id="JASBNA010000001">
    <property type="protein sequence ID" value="KAK7696134.1"/>
    <property type="molecule type" value="Genomic_DNA"/>
</dbReference>
<feature type="domain" description="Ras-GAP" evidence="4">
    <location>
        <begin position="1334"/>
        <end position="1523"/>
    </location>
</feature>
<dbReference type="Proteomes" id="UP001385951">
    <property type="component" value="Unassembled WGS sequence"/>
</dbReference>
<keyword evidence="2" id="KW-0597">Phosphoprotein</keyword>
<dbReference type="Gene3D" id="1.10.506.10">
    <property type="entry name" value="GTPase Activation - p120gap, domain 1"/>
    <property type="match status" value="2"/>
</dbReference>
<feature type="compositionally biased region" description="Polar residues" evidence="3">
    <location>
        <begin position="44"/>
        <end position="60"/>
    </location>
</feature>
<organism evidence="5 6">
    <name type="scientific">Cerrena zonata</name>
    <dbReference type="NCBI Taxonomy" id="2478898"/>
    <lineage>
        <taxon>Eukaryota</taxon>
        <taxon>Fungi</taxon>
        <taxon>Dikarya</taxon>
        <taxon>Basidiomycota</taxon>
        <taxon>Agaricomycotina</taxon>
        <taxon>Agaricomycetes</taxon>
        <taxon>Polyporales</taxon>
        <taxon>Cerrenaceae</taxon>
        <taxon>Cerrena</taxon>
    </lineage>
</organism>
<dbReference type="InterPro" id="IPR039360">
    <property type="entry name" value="Ras_GTPase"/>
</dbReference>
<dbReference type="Pfam" id="PF14225">
    <property type="entry name" value="MOR2-PAG1_C"/>
    <property type="match status" value="1"/>
</dbReference>
<keyword evidence="1" id="KW-0343">GTPase activation</keyword>
<dbReference type="PANTHER" id="PTHR10194">
    <property type="entry name" value="RAS GTPASE-ACTIVATING PROTEINS"/>
    <property type="match status" value="1"/>
</dbReference>
<evidence type="ECO:0000259" key="4">
    <source>
        <dbReference type="PROSITE" id="PS50018"/>
    </source>
</evidence>
<dbReference type="InterPro" id="IPR008936">
    <property type="entry name" value="Rho_GTPase_activation_prot"/>
</dbReference>
<dbReference type="InterPro" id="IPR036865">
    <property type="entry name" value="CRAL-TRIO_dom_sf"/>
</dbReference>
<evidence type="ECO:0000256" key="3">
    <source>
        <dbReference type="SAM" id="MobiDB-lite"/>
    </source>
</evidence>
<evidence type="ECO:0000313" key="5">
    <source>
        <dbReference type="EMBL" id="KAK7696134.1"/>
    </source>
</evidence>
<proteinExistence type="predicted"/>
<dbReference type="SMART" id="SM00323">
    <property type="entry name" value="RasGAP"/>
    <property type="match status" value="1"/>
</dbReference>
<feature type="compositionally biased region" description="Polar residues" evidence="3">
    <location>
        <begin position="18"/>
        <end position="38"/>
    </location>
</feature>
<dbReference type="Pfam" id="PF13716">
    <property type="entry name" value="CRAL_TRIO_2"/>
    <property type="match status" value="1"/>
</dbReference>
<dbReference type="SUPFAM" id="SSF48371">
    <property type="entry name" value="ARM repeat"/>
    <property type="match status" value="1"/>
</dbReference>
<dbReference type="Gene3D" id="3.40.525.10">
    <property type="entry name" value="CRAL-TRIO lipid binding domain"/>
    <property type="match status" value="1"/>
</dbReference>
<dbReference type="InterPro" id="IPR016024">
    <property type="entry name" value="ARM-type_fold"/>
</dbReference>
<keyword evidence="6" id="KW-1185">Reference proteome</keyword>
<dbReference type="InterPro" id="IPR001251">
    <property type="entry name" value="CRAL-TRIO_dom"/>
</dbReference>
<evidence type="ECO:0000313" key="6">
    <source>
        <dbReference type="Proteomes" id="UP001385951"/>
    </source>
</evidence>